<evidence type="ECO:0000259" key="3">
    <source>
        <dbReference type="PROSITE" id="PS50089"/>
    </source>
</evidence>
<comment type="caution">
    <text evidence="4">The sequence shown here is derived from an EMBL/GenBank/DDBJ whole genome shotgun (WGS) entry which is preliminary data.</text>
</comment>
<keyword evidence="2" id="KW-0472">Membrane</keyword>
<keyword evidence="1" id="KW-0863">Zinc-finger</keyword>
<keyword evidence="2" id="KW-1133">Transmembrane helix</keyword>
<dbReference type="GO" id="GO:0006511">
    <property type="term" value="P:ubiquitin-dependent protein catabolic process"/>
    <property type="evidence" value="ECO:0007669"/>
    <property type="project" value="TreeGrafter"/>
</dbReference>
<accession>A0A812RAS2</accession>
<feature type="domain" description="RING-type" evidence="3">
    <location>
        <begin position="141"/>
        <end position="186"/>
    </location>
</feature>
<gene>
    <name evidence="4" type="primary">RHC1A</name>
    <name evidence="4" type="ORF">SNAT2548_LOCUS23344</name>
</gene>
<evidence type="ECO:0000256" key="2">
    <source>
        <dbReference type="SAM" id="Phobius"/>
    </source>
</evidence>
<dbReference type="Proteomes" id="UP000604046">
    <property type="component" value="Unassembled WGS sequence"/>
</dbReference>
<dbReference type="PANTHER" id="PTHR22765">
    <property type="entry name" value="RING FINGER AND PROTEASE ASSOCIATED DOMAIN-CONTAINING"/>
    <property type="match status" value="1"/>
</dbReference>
<evidence type="ECO:0000313" key="4">
    <source>
        <dbReference type="EMBL" id="CAE7429472.1"/>
    </source>
</evidence>
<keyword evidence="5" id="KW-1185">Reference proteome</keyword>
<dbReference type="PROSITE" id="PS50089">
    <property type="entry name" value="ZF_RING_2"/>
    <property type="match status" value="1"/>
</dbReference>
<dbReference type="EMBL" id="CAJNDS010002319">
    <property type="protein sequence ID" value="CAE7429472.1"/>
    <property type="molecule type" value="Genomic_DNA"/>
</dbReference>
<dbReference type="SMART" id="SM00184">
    <property type="entry name" value="RING"/>
    <property type="match status" value="1"/>
</dbReference>
<dbReference type="GO" id="GO:0061630">
    <property type="term" value="F:ubiquitin protein ligase activity"/>
    <property type="evidence" value="ECO:0007669"/>
    <property type="project" value="TreeGrafter"/>
</dbReference>
<dbReference type="OrthoDB" id="8062037at2759"/>
<feature type="transmembrane region" description="Helical" evidence="2">
    <location>
        <begin position="43"/>
        <end position="61"/>
    </location>
</feature>
<evidence type="ECO:0000256" key="1">
    <source>
        <dbReference type="PROSITE-ProRule" id="PRU00175"/>
    </source>
</evidence>
<dbReference type="Gene3D" id="3.30.40.10">
    <property type="entry name" value="Zinc/RING finger domain, C3HC4 (zinc finger)"/>
    <property type="match status" value="1"/>
</dbReference>
<evidence type="ECO:0000313" key="5">
    <source>
        <dbReference type="Proteomes" id="UP000604046"/>
    </source>
</evidence>
<dbReference type="InterPro" id="IPR051826">
    <property type="entry name" value="E3_ubiquitin-ligase_domain"/>
</dbReference>
<dbReference type="AlphaFoldDB" id="A0A812RAS2"/>
<protein>
    <submittedName>
        <fullName evidence="4">RHC1A protein</fullName>
    </submittedName>
</protein>
<dbReference type="GO" id="GO:0008270">
    <property type="term" value="F:zinc ion binding"/>
    <property type="evidence" value="ECO:0007669"/>
    <property type="project" value="UniProtKB-KW"/>
</dbReference>
<dbReference type="Pfam" id="PF13639">
    <property type="entry name" value="zf-RING_2"/>
    <property type="match status" value="1"/>
</dbReference>
<proteinExistence type="predicted"/>
<keyword evidence="1" id="KW-0479">Metal-binding</keyword>
<dbReference type="SUPFAM" id="SSF57850">
    <property type="entry name" value="RING/U-box"/>
    <property type="match status" value="1"/>
</dbReference>
<name>A0A812RAS2_9DINO</name>
<keyword evidence="2" id="KW-0812">Transmembrane</keyword>
<keyword evidence="1" id="KW-0862">Zinc</keyword>
<dbReference type="InterPro" id="IPR013083">
    <property type="entry name" value="Znf_RING/FYVE/PHD"/>
</dbReference>
<sequence>MARAGVEGRLAAMWVLLGAGLLLLGFVGILFSTHVHDGPVRRWGGLLTTVMGVLVMLGVVAQKYVDSCLDSRDDGLPQRSSRARMQPPKERHLVWSSCVFQDLAEAVSTFCKVYIGPDRTCVEGDASSVLPARKVAQDATCVCCLEDFAPSSEVAVLPCGHVYHRECIVIWSFSNSTSAGACPICRSSFELQTV</sequence>
<organism evidence="4 5">
    <name type="scientific">Symbiodinium natans</name>
    <dbReference type="NCBI Taxonomy" id="878477"/>
    <lineage>
        <taxon>Eukaryota</taxon>
        <taxon>Sar</taxon>
        <taxon>Alveolata</taxon>
        <taxon>Dinophyceae</taxon>
        <taxon>Suessiales</taxon>
        <taxon>Symbiodiniaceae</taxon>
        <taxon>Symbiodinium</taxon>
    </lineage>
</organism>
<reference evidence="4" key="1">
    <citation type="submission" date="2021-02" db="EMBL/GenBank/DDBJ databases">
        <authorList>
            <person name="Dougan E. K."/>
            <person name="Rhodes N."/>
            <person name="Thang M."/>
            <person name="Chan C."/>
        </authorList>
    </citation>
    <scope>NUCLEOTIDE SEQUENCE</scope>
</reference>
<dbReference type="InterPro" id="IPR001841">
    <property type="entry name" value="Znf_RING"/>
</dbReference>
<feature type="transmembrane region" description="Helical" evidence="2">
    <location>
        <begin position="12"/>
        <end position="31"/>
    </location>
</feature>